<dbReference type="GO" id="GO:0008745">
    <property type="term" value="F:N-acetylmuramoyl-L-alanine amidase activity"/>
    <property type="evidence" value="ECO:0007669"/>
    <property type="project" value="UniProtKB-EC"/>
</dbReference>
<dbReference type="PANTHER" id="PTHR30404:SF0">
    <property type="entry name" value="N-ACETYLMURAMOYL-L-ALANINE AMIDASE AMIC"/>
    <property type="match status" value="1"/>
</dbReference>
<feature type="domain" description="MurNAc-LAA" evidence="3">
    <location>
        <begin position="113"/>
        <end position="224"/>
    </location>
</feature>
<dbReference type="InterPro" id="IPR050695">
    <property type="entry name" value="N-acetylmuramoyl_amidase_3"/>
</dbReference>
<keyword evidence="5" id="KW-1185">Reference proteome</keyword>
<keyword evidence="2" id="KW-0812">Transmembrane</keyword>
<sequence>MRRKWLIIGSIVLTLVIILAGIKGIVGRHTGKNWNMPLAGRVIVVDAGHGGIDGGAVGGDAIEKKITLKIARDLRDYLQETGAIVIMTRDSDDDLSDDDYIGRHKTQDLLRRADIIKKNHPDAFISIHLNAIPNSRWRGAQTFFYPNSGKNERLAMLIQDSIQKNLSNTNRQAKAIGFVYLLKKASPPAALVEVGFLSNPTERSLLVQRNYQRSAAASISQGIMRYFTKEEVKTSK</sequence>
<keyword evidence="2" id="KW-0472">Membrane</keyword>
<comment type="caution">
    <text evidence="4">The sequence shown here is derived from an EMBL/GenBank/DDBJ whole genome shotgun (WGS) entry which is preliminary data.</text>
</comment>
<reference evidence="4 5" key="1">
    <citation type="submission" date="2021-01" db="EMBL/GenBank/DDBJ databases">
        <title>Genomic Encyclopedia of Type Strains, Phase IV (KMG-IV): sequencing the most valuable type-strain genomes for metagenomic binning, comparative biology and taxonomic classification.</title>
        <authorList>
            <person name="Goeker M."/>
        </authorList>
    </citation>
    <scope>NUCLEOTIDE SEQUENCE [LARGE SCALE GENOMIC DNA]</scope>
    <source>
        <strain evidence="4 5">DSM 100968</strain>
    </source>
</reference>
<dbReference type="Pfam" id="PF01520">
    <property type="entry name" value="Amidase_3"/>
    <property type="match status" value="1"/>
</dbReference>
<gene>
    <name evidence="4" type="ORF">JOC27_002062</name>
</gene>
<name>A0ABS2Q9Z0_9BACL</name>
<dbReference type="EC" id="3.5.1.28" evidence="4"/>
<dbReference type="EMBL" id="JAFBEV010000019">
    <property type="protein sequence ID" value="MBM7658609.1"/>
    <property type="molecule type" value="Genomic_DNA"/>
</dbReference>
<dbReference type="RefSeq" id="WP_205007165.1">
    <property type="nucleotide sequence ID" value="NZ_CBCRXA010000020.1"/>
</dbReference>
<evidence type="ECO:0000256" key="1">
    <source>
        <dbReference type="ARBA" id="ARBA00022801"/>
    </source>
</evidence>
<protein>
    <submittedName>
        <fullName evidence="4">N-acetylmuramoyl-L-alanine amidase</fullName>
        <ecNumber evidence="4">3.5.1.28</ecNumber>
    </submittedName>
</protein>
<dbReference type="SUPFAM" id="SSF53187">
    <property type="entry name" value="Zn-dependent exopeptidases"/>
    <property type="match status" value="1"/>
</dbReference>
<dbReference type="SMART" id="SM00646">
    <property type="entry name" value="Ami_3"/>
    <property type="match status" value="1"/>
</dbReference>
<evidence type="ECO:0000256" key="2">
    <source>
        <dbReference type="SAM" id="Phobius"/>
    </source>
</evidence>
<dbReference type="Proteomes" id="UP000823201">
    <property type="component" value="Unassembled WGS sequence"/>
</dbReference>
<dbReference type="InterPro" id="IPR002508">
    <property type="entry name" value="MurNAc-LAA_cat"/>
</dbReference>
<accession>A0ABS2Q9Z0</accession>
<keyword evidence="1 4" id="KW-0378">Hydrolase</keyword>
<dbReference type="InterPro" id="IPR014234">
    <property type="entry name" value="Spore_CwlD"/>
</dbReference>
<dbReference type="NCBIfam" id="TIGR02883">
    <property type="entry name" value="spore_cwlD"/>
    <property type="match status" value="1"/>
</dbReference>
<evidence type="ECO:0000313" key="4">
    <source>
        <dbReference type="EMBL" id="MBM7658609.1"/>
    </source>
</evidence>
<feature type="transmembrane region" description="Helical" evidence="2">
    <location>
        <begin position="6"/>
        <end position="26"/>
    </location>
</feature>
<dbReference type="CDD" id="cd02696">
    <property type="entry name" value="MurNAc-LAA"/>
    <property type="match status" value="1"/>
</dbReference>
<dbReference type="PANTHER" id="PTHR30404">
    <property type="entry name" value="N-ACETYLMURAMOYL-L-ALANINE AMIDASE"/>
    <property type="match status" value="1"/>
</dbReference>
<keyword evidence="2" id="KW-1133">Transmembrane helix</keyword>
<proteinExistence type="predicted"/>
<dbReference type="Gene3D" id="3.40.630.40">
    <property type="entry name" value="Zn-dependent exopeptidases"/>
    <property type="match status" value="1"/>
</dbReference>
<evidence type="ECO:0000313" key="5">
    <source>
        <dbReference type="Proteomes" id="UP000823201"/>
    </source>
</evidence>
<organism evidence="4 5">
    <name type="scientific">Sporolactobacillus spathodeae</name>
    <dbReference type="NCBI Taxonomy" id="1465502"/>
    <lineage>
        <taxon>Bacteria</taxon>
        <taxon>Bacillati</taxon>
        <taxon>Bacillota</taxon>
        <taxon>Bacilli</taxon>
        <taxon>Bacillales</taxon>
        <taxon>Sporolactobacillaceae</taxon>
        <taxon>Sporolactobacillus</taxon>
    </lineage>
</organism>
<evidence type="ECO:0000259" key="3">
    <source>
        <dbReference type="SMART" id="SM00646"/>
    </source>
</evidence>